<reference evidence="2" key="1">
    <citation type="submission" date="2013-12" db="EMBL/GenBank/DDBJ databases">
        <title>The Genome Sequence of Aphanomyces astaci APO3.</title>
        <authorList>
            <consortium name="The Broad Institute Genomics Platform"/>
            <person name="Russ C."/>
            <person name="Tyler B."/>
            <person name="van West P."/>
            <person name="Dieguez-Uribeondo J."/>
            <person name="Young S.K."/>
            <person name="Zeng Q."/>
            <person name="Gargeya S."/>
            <person name="Fitzgerald M."/>
            <person name="Abouelleil A."/>
            <person name="Alvarado L."/>
            <person name="Chapman S.B."/>
            <person name="Gainer-Dewar J."/>
            <person name="Goldberg J."/>
            <person name="Griggs A."/>
            <person name="Gujja S."/>
            <person name="Hansen M."/>
            <person name="Howarth C."/>
            <person name="Imamovic A."/>
            <person name="Ireland A."/>
            <person name="Larimer J."/>
            <person name="McCowan C."/>
            <person name="Murphy C."/>
            <person name="Pearson M."/>
            <person name="Poon T.W."/>
            <person name="Priest M."/>
            <person name="Roberts A."/>
            <person name="Saif S."/>
            <person name="Shea T."/>
            <person name="Sykes S."/>
            <person name="Wortman J."/>
            <person name="Nusbaum C."/>
            <person name="Birren B."/>
        </authorList>
    </citation>
    <scope>NUCLEOTIDE SEQUENCE [LARGE SCALE GENOMIC DNA]</scope>
    <source>
        <strain evidence="2">APO3</strain>
    </source>
</reference>
<evidence type="ECO:0000256" key="1">
    <source>
        <dbReference type="SAM" id="MobiDB-lite"/>
    </source>
</evidence>
<dbReference type="RefSeq" id="XP_009834741.1">
    <property type="nucleotide sequence ID" value="XM_009836439.1"/>
</dbReference>
<gene>
    <name evidence="2" type="ORF">H257_10018</name>
</gene>
<name>W4G7I9_APHAT</name>
<dbReference type="AlphaFoldDB" id="W4G7I9"/>
<feature type="compositionally biased region" description="Polar residues" evidence="1">
    <location>
        <begin position="168"/>
        <end position="180"/>
    </location>
</feature>
<feature type="region of interest" description="Disordered" evidence="1">
    <location>
        <begin position="164"/>
        <end position="215"/>
    </location>
</feature>
<dbReference type="OrthoDB" id="10514126at2759"/>
<evidence type="ECO:0000313" key="2">
    <source>
        <dbReference type="EMBL" id="ETV75610.1"/>
    </source>
</evidence>
<sequence>MTIVFGWRHTGTNSVVPIATAMPASTEWVAFGKATSLFTLDLTEFLVTMDTYADRIHRHYDDGGHLRPTTPQGQPVPVRHKLPPLLSSKSKRFIRRPLIGNSTDRTERPPASHSITPSHTTKPTTSNWFWGTCSECALPGRISCSDCNILLCLSHGASHAVTHLHPPSTLSNQQDESLGQQGLGGPNSGDKSTTSLQLKPIPRITNRKTESCRVM</sequence>
<feature type="region of interest" description="Disordered" evidence="1">
    <location>
        <begin position="97"/>
        <end position="123"/>
    </location>
</feature>
<protein>
    <submittedName>
        <fullName evidence="2">Uncharacterized protein</fullName>
    </submittedName>
</protein>
<dbReference type="EMBL" id="KI913139">
    <property type="protein sequence ID" value="ETV75610.1"/>
    <property type="molecule type" value="Genomic_DNA"/>
</dbReference>
<feature type="region of interest" description="Disordered" evidence="1">
    <location>
        <begin position="63"/>
        <end position="82"/>
    </location>
</feature>
<accession>W4G7I9</accession>
<proteinExistence type="predicted"/>
<feature type="compositionally biased region" description="Polar residues" evidence="1">
    <location>
        <begin position="113"/>
        <end position="123"/>
    </location>
</feature>
<dbReference type="VEuPathDB" id="FungiDB:H257_10018"/>
<organism evidence="2">
    <name type="scientific">Aphanomyces astaci</name>
    <name type="common">Crayfish plague agent</name>
    <dbReference type="NCBI Taxonomy" id="112090"/>
    <lineage>
        <taxon>Eukaryota</taxon>
        <taxon>Sar</taxon>
        <taxon>Stramenopiles</taxon>
        <taxon>Oomycota</taxon>
        <taxon>Saprolegniomycetes</taxon>
        <taxon>Saprolegniales</taxon>
        <taxon>Verrucalvaceae</taxon>
        <taxon>Aphanomyces</taxon>
    </lineage>
</organism>
<dbReference type="GeneID" id="20812014"/>